<keyword evidence="2" id="KW-1185">Reference proteome</keyword>
<comment type="caution">
    <text evidence="1">The sequence shown here is derived from an EMBL/GenBank/DDBJ whole genome shotgun (WGS) entry which is preliminary data.</text>
</comment>
<sequence length="172" mass="19607">MYSLPLLRLPALQNIHIDTNIIPDECPDMLSFLGHSSASLRRFSTGVHISSMATEWFSTYMPYLTDIELTLYRGSSRAFLLDFARKLDRAQDKEFLPYLQNLAFRGCILDVDAPLLQVLASRCTADEGTSILRSFRLWPWELPDEVFDESQTTALRALVERGMKISVGEDEL</sequence>
<protein>
    <submittedName>
        <fullName evidence="1">Uncharacterized protein</fullName>
    </submittedName>
</protein>
<organism evidence="1 2">
    <name type="scientific">Mycena albidolilacea</name>
    <dbReference type="NCBI Taxonomy" id="1033008"/>
    <lineage>
        <taxon>Eukaryota</taxon>
        <taxon>Fungi</taxon>
        <taxon>Dikarya</taxon>
        <taxon>Basidiomycota</taxon>
        <taxon>Agaricomycotina</taxon>
        <taxon>Agaricomycetes</taxon>
        <taxon>Agaricomycetidae</taxon>
        <taxon>Agaricales</taxon>
        <taxon>Marasmiineae</taxon>
        <taxon>Mycenaceae</taxon>
        <taxon>Mycena</taxon>
    </lineage>
</organism>
<dbReference type="EMBL" id="JARIHO010000014">
    <property type="protein sequence ID" value="KAJ7350833.1"/>
    <property type="molecule type" value="Genomic_DNA"/>
</dbReference>
<gene>
    <name evidence="1" type="ORF">DFH08DRAFT_862478</name>
</gene>
<name>A0AAD7A6X5_9AGAR</name>
<evidence type="ECO:0000313" key="2">
    <source>
        <dbReference type="Proteomes" id="UP001218218"/>
    </source>
</evidence>
<reference evidence="1" key="1">
    <citation type="submission" date="2023-03" db="EMBL/GenBank/DDBJ databases">
        <title>Massive genome expansion in bonnet fungi (Mycena s.s.) driven by repeated elements and novel gene families across ecological guilds.</title>
        <authorList>
            <consortium name="Lawrence Berkeley National Laboratory"/>
            <person name="Harder C.B."/>
            <person name="Miyauchi S."/>
            <person name="Viragh M."/>
            <person name="Kuo A."/>
            <person name="Thoen E."/>
            <person name="Andreopoulos B."/>
            <person name="Lu D."/>
            <person name="Skrede I."/>
            <person name="Drula E."/>
            <person name="Henrissat B."/>
            <person name="Morin E."/>
            <person name="Kohler A."/>
            <person name="Barry K."/>
            <person name="LaButti K."/>
            <person name="Morin E."/>
            <person name="Salamov A."/>
            <person name="Lipzen A."/>
            <person name="Mereny Z."/>
            <person name="Hegedus B."/>
            <person name="Baldrian P."/>
            <person name="Stursova M."/>
            <person name="Weitz H."/>
            <person name="Taylor A."/>
            <person name="Grigoriev I.V."/>
            <person name="Nagy L.G."/>
            <person name="Martin F."/>
            <person name="Kauserud H."/>
        </authorList>
    </citation>
    <scope>NUCLEOTIDE SEQUENCE</scope>
    <source>
        <strain evidence="1">CBHHK002</strain>
    </source>
</reference>
<proteinExistence type="predicted"/>
<dbReference type="AlphaFoldDB" id="A0AAD7A6X5"/>
<evidence type="ECO:0000313" key="1">
    <source>
        <dbReference type="EMBL" id="KAJ7350833.1"/>
    </source>
</evidence>
<accession>A0AAD7A6X5</accession>
<dbReference type="Proteomes" id="UP001218218">
    <property type="component" value="Unassembled WGS sequence"/>
</dbReference>